<evidence type="ECO:0000256" key="1">
    <source>
        <dbReference type="SAM" id="MobiDB-lite"/>
    </source>
</evidence>
<evidence type="ECO:0000313" key="3">
    <source>
        <dbReference type="RefSeq" id="XP_018027324.1"/>
    </source>
</evidence>
<feature type="region of interest" description="Disordered" evidence="1">
    <location>
        <begin position="54"/>
        <end position="259"/>
    </location>
</feature>
<feature type="compositionally biased region" description="Low complexity" evidence="1">
    <location>
        <begin position="217"/>
        <end position="232"/>
    </location>
</feature>
<sequence length="483" mass="51802">MRRMSCSAVEGPRGGRCETRLVEVERRKREGPTWEAFRSRIFSFARSRTQALAGFGTPVLGARSPATTPTSRSPSMRSPASTSPANRSPANRSPANRSPANRSPASRSPSSRSPASRSPARSPSRSSLVRTPAQSPVTPMHRSPSSGSPPTHINFQQQKRRGSRGSRESLSGPDTPTTAMTITRKDSPTVETPVGVKAKRGRLRTFSLSLEGSEPGSINSSLDSPSTPSGSSGRRAQLKIRSNSQAGPQIESSRRMSGDLSILELSQMDDEANMEAAANRPRKWSYHGTASPSTPVDMPKRHSFSTGSEQPHGNSGTMSGIVVSNSDLLSLMQPSQLLALPGLADLKQFRTVMPRAPPTVPKPRGRSQSIAVCALSAPLLPLQSESGSIIIRTTDCDHEASVLARTATLEDYPEENEQDGAQDMDEDFKDKLVWDSAGSTVDVGLLGSVIESYLKISSEDDNQDSKKEDGANLTPSCGRLQVK</sequence>
<feature type="region of interest" description="Disordered" evidence="1">
    <location>
        <begin position="457"/>
        <end position="483"/>
    </location>
</feature>
<dbReference type="AlphaFoldDB" id="A0A8B7PMA3"/>
<feature type="compositionally biased region" description="Polar residues" evidence="1">
    <location>
        <begin position="304"/>
        <end position="318"/>
    </location>
</feature>
<feature type="compositionally biased region" description="Polar residues" evidence="1">
    <location>
        <begin position="240"/>
        <end position="251"/>
    </location>
</feature>
<feature type="region of interest" description="Disordered" evidence="1">
    <location>
        <begin position="274"/>
        <end position="318"/>
    </location>
</feature>
<name>A0A8B7PMA3_HYAAZ</name>
<protein>
    <submittedName>
        <fullName evidence="3">Uncharacterized protein DKFZp434B061-like</fullName>
    </submittedName>
</protein>
<keyword evidence="2" id="KW-1185">Reference proteome</keyword>
<dbReference type="KEGG" id="hazt:108682633"/>
<dbReference type="OrthoDB" id="6376243at2759"/>
<feature type="compositionally biased region" description="Low complexity" evidence="1">
    <location>
        <begin position="62"/>
        <end position="127"/>
    </location>
</feature>
<evidence type="ECO:0000313" key="2">
    <source>
        <dbReference type="Proteomes" id="UP000694843"/>
    </source>
</evidence>
<dbReference type="GeneID" id="108682633"/>
<reference evidence="3" key="1">
    <citation type="submission" date="2025-08" db="UniProtKB">
        <authorList>
            <consortium name="RefSeq"/>
        </authorList>
    </citation>
    <scope>IDENTIFICATION</scope>
    <source>
        <tissue evidence="3">Whole organism</tissue>
    </source>
</reference>
<proteinExistence type="predicted"/>
<gene>
    <name evidence="3" type="primary">LOC108682633</name>
</gene>
<accession>A0A8B7PMA3</accession>
<dbReference type="Proteomes" id="UP000694843">
    <property type="component" value="Unplaced"/>
</dbReference>
<dbReference type="RefSeq" id="XP_018027324.1">
    <property type="nucleotide sequence ID" value="XM_018171835.1"/>
</dbReference>
<organism evidence="2 3">
    <name type="scientific">Hyalella azteca</name>
    <name type="common">Amphipod</name>
    <dbReference type="NCBI Taxonomy" id="294128"/>
    <lineage>
        <taxon>Eukaryota</taxon>
        <taxon>Metazoa</taxon>
        <taxon>Ecdysozoa</taxon>
        <taxon>Arthropoda</taxon>
        <taxon>Crustacea</taxon>
        <taxon>Multicrustacea</taxon>
        <taxon>Malacostraca</taxon>
        <taxon>Eumalacostraca</taxon>
        <taxon>Peracarida</taxon>
        <taxon>Amphipoda</taxon>
        <taxon>Senticaudata</taxon>
        <taxon>Talitrida</taxon>
        <taxon>Talitroidea</taxon>
        <taxon>Hyalellidae</taxon>
        <taxon>Hyalella</taxon>
    </lineage>
</organism>
<feature type="compositionally biased region" description="Polar residues" evidence="1">
    <location>
        <begin position="128"/>
        <end position="157"/>
    </location>
</feature>